<gene>
    <name evidence="3" type="ORF">S01H1_33965</name>
</gene>
<dbReference type="AlphaFoldDB" id="X0WM03"/>
<evidence type="ECO:0000259" key="2">
    <source>
        <dbReference type="Pfam" id="PF01841"/>
    </source>
</evidence>
<accession>X0WM03</accession>
<protein>
    <recommendedName>
        <fullName evidence="2">Transglutaminase-like domain-containing protein</fullName>
    </recommendedName>
</protein>
<feature type="non-terminal residue" evidence="3">
    <location>
        <position position="272"/>
    </location>
</feature>
<comment type="caution">
    <text evidence="3">The sequence shown here is derived from an EMBL/GenBank/DDBJ whole genome shotgun (WGS) entry which is preliminary data.</text>
</comment>
<dbReference type="EMBL" id="BARS01021115">
    <property type="protein sequence ID" value="GAG13741.1"/>
    <property type="molecule type" value="Genomic_DNA"/>
</dbReference>
<dbReference type="InterPro" id="IPR002931">
    <property type="entry name" value="Transglutaminase-like"/>
</dbReference>
<feature type="domain" description="Transglutaminase-like" evidence="2">
    <location>
        <begin position="49"/>
        <end position="158"/>
    </location>
</feature>
<sequence length="272" mass="30390">GLDLSGSAAQLADAIRVWQEDTWTYAADLSDFDDVADPIRWNYFLPGIYSSRDIIHEQVRDGQIYGICFSYAVVYCSVAEYYGLETRIMSTVSRISDSDPNISFTTGMPESEYNRLKVKLEARALQYDYEAVRLVAEETRGHYWAEVKLDSAWVIQDATQKAVGFYTTAALYSTGDYQLYDWASLDRSAALDEYQRLADTAQPALPETKDDGPFPSQPEGYTGMTDDLGQAGRAANIDDLMQGRAPAPYFSNAGDAYTYIGFRNAPDAFITE</sequence>
<evidence type="ECO:0000256" key="1">
    <source>
        <dbReference type="SAM" id="MobiDB-lite"/>
    </source>
</evidence>
<feature type="non-terminal residue" evidence="3">
    <location>
        <position position="1"/>
    </location>
</feature>
<name>X0WM03_9ZZZZ</name>
<dbReference type="SUPFAM" id="SSF54001">
    <property type="entry name" value="Cysteine proteinases"/>
    <property type="match status" value="1"/>
</dbReference>
<evidence type="ECO:0000313" key="3">
    <source>
        <dbReference type="EMBL" id="GAG13741.1"/>
    </source>
</evidence>
<dbReference type="InterPro" id="IPR038765">
    <property type="entry name" value="Papain-like_cys_pep_sf"/>
</dbReference>
<organism evidence="3">
    <name type="scientific">marine sediment metagenome</name>
    <dbReference type="NCBI Taxonomy" id="412755"/>
    <lineage>
        <taxon>unclassified sequences</taxon>
        <taxon>metagenomes</taxon>
        <taxon>ecological metagenomes</taxon>
    </lineage>
</organism>
<reference evidence="3" key="1">
    <citation type="journal article" date="2014" name="Front. Microbiol.">
        <title>High frequency of phylogenetically diverse reductive dehalogenase-homologous genes in deep subseafloor sedimentary metagenomes.</title>
        <authorList>
            <person name="Kawai M."/>
            <person name="Futagami T."/>
            <person name="Toyoda A."/>
            <person name="Takaki Y."/>
            <person name="Nishi S."/>
            <person name="Hori S."/>
            <person name="Arai W."/>
            <person name="Tsubouchi T."/>
            <person name="Morono Y."/>
            <person name="Uchiyama I."/>
            <person name="Ito T."/>
            <person name="Fujiyama A."/>
            <person name="Inagaki F."/>
            <person name="Takami H."/>
        </authorList>
    </citation>
    <scope>NUCLEOTIDE SEQUENCE</scope>
    <source>
        <strain evidence="3">Expedition CK06-06</strain>
    </source>
</reference>
<proteinExistence type="predicted"/>
<feature type="region of interest" description="Disordered" evidence="1">
    <location>
        <begin position="201"/>
        <end position="220"/>
    </location>
</feature>
<dbReference type="Pfam" id="PF01841">
    <property type="entry name" value="Transglut_core"/>
    <property type="match status" value="1"/>
</dbReference>